<name>A0A0G0QK68_9BACT</name>
<dbReference type="STRING" id="1618550.UT39_C0015G0013"/>
<dbReference type="InterPro" id="IPR003806">
    <property type="entry name" value="ATP-grasp_PylC-type"/>
</dbReference>
<accession>A0A0G0QK68</accession>
<protein>
    <submittedName>
        <fullName evidence="3">ATP-grasp domain protein</fullName>
    </submittedName>
</protein>
<dbReference type="Proteomes" id="UP000034246">
    <property type="component" value="Unassembled WGS sequence"/>
</dbReference>
<evidence type="ECO:0000313" key="3">
    <source>
        <dbReference type="EMBL" id="KKR10800.1"/>
    </source>
</evidence>
<evidence type="ECO:0000259" key="2">
    <source>
        <dbReference type="PROSITE" id="PS50975"/>
    </source>
</evidence>
<keyword evidence="1" id="KW-0067">ATP-binding</keyword>
<dbReference type="SUPFAM" id="SSF55729">
    <property type="entry name" value="Acyl-CoA N-acyltransferases (Nat)"/>
    <property type="match status" value="1"/>
</dbReference>
<dbReference type="SUPFAM" id="SSF56059">
    <property type="entry name" value="Glutathione synthetase ATP-binding domain-like"/>
    <property type="match status" value="1"/>
</dbReference>
<dbReference type="GO" id="GO:0005524">
    <property type="term" value="F:ATP binding"/>
    <property type="evidence" value="ECO:0007669"/>
    <property type="project" value="UniProtKB-UniRule"/>
</dbReference>
<dbReference type="InterPro" id="IPR016181">
    <property type="entry name" value="Acyl_CoA_acyltransferase"/>
</dbReference>
<feature type="domain" description="ATP-grasp" evidence="2">
    <location>
        <begin position="143"/>
        <end position="362"/>
    </location>
</feature>
<dbReference type="Gene3D" id="3.30.470.20">
    <property type="entry name" value="ATP-grasp fold, B domain"/>
    <property type="match status" value="1"/>
</dbReference>
<dbReference type="AlphaFoldDB" id="A0A0G0QK68"/>
<dbReference type="Pfam" id="PF02655">
    <property type="entry name" value="ATP-grasp_3"/>
    <property type="match status" value="1"/>
</dbReference>
<gene>
    <name evidence="3" type="ORF">UT39_C0015G0013</name>
</gene>
<proteinExistence type="predicted"/>
<dbReference type="PROSITE" id="PS50975">
    <property type="entry name" value="ATP_GRASP"/>
    <property type="match status" value="1"/>
</dbReference>
<comment type="caution">
    <text evidence="3">The sequence shown here is derived from an EMBL/GenBank/DDBJ whole genome shotgun (WGS) entry which is preliminary data.</text>
</comment>
<evidence type="ECO:0000256" key="1">
    <source>
        <dbReference type="PROSITE-ProRule" id="PRU00409"/>
    </source>
</evidence>
<keyword evidence="1" id="KW-0547">Nucleotide-binding</keyword>
<reference evidence="3 4" key="1">
    <citation type="journal article" date="2015" name="Nature">
        <title>rRNA introns, odd ribosomes, and small enigmatic genomes across a large radiation of phyla.</title>
        <authorList>
            <person name="Brown C.T."/>
            <person name="Hug L.A."/>
            <person name="Thomas B.C."/>
            <person name="Sharon I."/>
            <person name="Castelle C.J."/>
            <person name="Singh A."/>
            <person name="Wilkins M.J."/>
            <person name="Williams K.H."/>
            <person name="Banfield J.F."/>
        </authorList>
    </citation>
    <scope>NUCLEOTIDE SEQUENCE [LARGE SCALE GENOMIC DNA]</scope>
</reference>
<dbReference type="GO" id="GO:0046872">
    <property type="term" value="F:metal ion binding"/>
    <property type="evidence" value="ECO:0007669"/>
    <property type="project" value="InterPro"/>
</dbReference>
<sequence>MTSNLNGGCRLKSAKDVMKLTKDLPDIVAVAPNAFSRVVPAQFFPNFSIVCFKYRQETDFVARDMEVFCAEKNDPNVSISKMNAKEMLQLPMVQKYINDKRDPHLLVYKPTKGVEDIAYQTGWKIIGNSATVKYDIENKLAFRNLLKDAGIEAITGETVLFDELDENLYKNLVEKYGEHLVFQVAEMTAGGGTGTAFINNTKDLHAFMEKFGAKKEMLTSIENINVTKFIEGVPTSVAACTTKFGVITGRIQTQILDIPEVRELNEGSGLFCGHDFSYGDFSEDLNIQAASIAKKIGEYIYKTLNYKGIFGLDLITNVEEGKVYVVECNPRYTDAFPLLSEIYNSSSAIPMDVFHILEHMNVPYEIDVDEVTESYRKTAPASQIILETKRESATKVTGDLQAGVYKINQTSVGKDQRITGISFLRSGYRFEDLKDEDEFLVTEGVPFKNTVYREEARILRLIFKRSILARPKNLTPIATQVIEEIYKILSLVETESKVLISDFLGLEQAEIDDVKSWKKAEELGVDLINYSGVDTGFGYPRPAKLRWFVDVTTDDPFGLIRSKKLKKHLKYWRMKMRKYGLRYEVINDITSKEFNLWFEKYQSILQTKNKANIRINPKWLYYKYKTGKRVGAIFLYKDRKLLGGNIFIYTDSGFTVGYGVVEKIESPNWSLGALVDFLSLQKGMQMGYKKIGFGQDNNLYGYHLSTGLLRYKLNFGLTPGYKETGKIYSTKFVKMDKFDDELIFFGLKDGKYVFYRLVTNDPSTAGRDKEQSLNTDLEVVTVVR</sequence>
<organism evidence="3 4">
    <name type="scientific">Candidatus Woesebacteria bacterium GW2011_GWA1_39_21</name>
    <dbReference type="NCBI Taxonomy" id="1618550"/>
    <lineage>
        <taxon>Bacteria</taxon>
        <taxon>Candidatus Woeseibacteriota</taxon>
    </lineage>
</organism>
<dbReference type="InterPro" id="IPR011761">
    <property type="entry name" value="ATP-grasp"/>
</dbReference>
<evidence type="ECO:0000313" key="4">
    <source>
        <dbReference type="Proteomes" id="UP000034246"/>
    </source>
</evidence>
<dbReference type="EMBL" id="LBWP01000015">
    <property type="protein sequence ID" value="KKR10800.1"/>
    <property type="molecule type" value="Genomic_DNA"/>
</dbReference>